<evidence type="ECO:0000313" key="3">
    <source>
        <dbReference type="Proteomes" id="UP001361570"/>
    </source>
</evidence>
<organism evidence="2 3">
    <name type="scientific">Klenkia sesuvii</name>
    <dbReference type="NCBI Taxonomy" id="3103137"/>
    <lineage>
        <taxon>Bacteria</taxon>
        <taxon>Bacillati</taxon>
        <taxon>Actinomycetota</taxon>
        <taxon>Actinomycetes</taxon>
        <taxon>Geodermatophilales</taxon>
        <taxon>Geodermatophilaceae</taxon>
        <taxon>Klenkia</taxon>
    </lineage>
</organism>
<keyword evidence="3" id="KW-1185">Reference proteome</keyword>
<protein>
    <recommendedName>
        <fullName evidence="4">HNH endonuclease</fullName>
    </recommendedName>
</protein>
<evidence type="ECO:0000256" key="1">
    <source>
        <dbReference type="SAM" id="MobiDB-lite"/>
    </source>
</evidence>
<evidence type="ECO:0008006" key="4">
    <source>
        <dbReference type="Google" id="ProtNLM"/>
    </source>
</evidence>
<proteinExistence type="predicted"/>
<name>A0ABU8DX86_9ACTN</name>
<feature type="non-terminal residue" evidence="2">
    <location>
        <position position="1"/>
    </location>
</feature>
<dbReference type="EMBL" id="JBAPLU010000021">
    <property type="protein sequence ID" value="MEI4273447.1"/>
    <property type="molecule type" value="Genomic_DNA"/>
</dbReference>
<comment type="caution">
    <text evidence="2">The sequence shown here is derived from an EMBL/GenBank/DDBJ whole genome shotgun (WGS) entry which is preliminary data.</text>
</comment>
<accession>A0ABU8DX86</accession>
<reference evidence="2 3" key="1">
    <citation type="submission" date="2024-03" db="EMBL/GenBank/DDBJ databases">
        <title>Draft genome sequence of Klenkia sp. LSe6-5.</title>
        <authorList>
            <person name="Duangmal K."/>
            <person name="Chantavorakit T."/>
        </authorList>
    </citation>
    <scope>NUCLEOTIDE SEQUENCE [LARGE SCALE GENOMIC DNA]</scope>
    <source>
        <strain evidence="2 3">LSe6-5</strain>
    </source>
</reference>
<sequence>WIDGGATSLENTALLCERHHTQVHHGYALRWDPDEKHWRTFRPGGREIITGVLTDTGGHPLPDLHTADPPLFPQRV</sequence>
<evidence type="ECO:0000313" key="2">
    <source>
        <dbReference type="EMBL" id="MEI4273447.1"/>
    </source>
</evidence>
<dbReference type="Proteomes" id="UP001361570">
    <property type="component" value="Unassembled WGS sequence"/>
</dbReference>
<feature type="region of interest" description="Disordered" evidence="1">
    <location>
        <begin position="55"/>
        <end position="76"/>
    </location>
</feature>
<gene>
    <name evidence="2" type="ORF">TEK04_17130</name>
</gene>